<feature type="compositionally biased region" description="Basic and acidic residues" evidence="7">
    <location>
        <begin position="324"/>
        <end position="338"/>
    </location>
</feature>
<evidence type="ECO:0000259" key="8">
    <source>
        <dbReference type="Pfam" id="PF13525"/>
    </source>
</evidence>
<dbReference type="PANTHER" id="PTHR37423:SF1">
    <property type="entry name" value="OUTER MEMBRANE PROTEIN ASSEMBLY FACTOR BAMD"/>
    <property type="match status" value="1"/>
</dbReference>
<keyword evidence="1 6" id="KW-0732">Signal</keyword>
<dbReference type="EMBL" id="VLKG01000001">
    <property type="protein sequence ID" value="TWH77192.1"/>
    <property type="molecule type" value="Genomic_DNA"/>
</dbReference>
<organism evidence="9 10">
    <name type="scientific">Azomonas agilis</name>
    <dbReference type="NCBI Taxonomy" id="116849"/>
    <lineage>
        <taxon>Bacteria</taxon>
        <taxon>Pseudomonadati</taxon>
        <taxon>Pseudomonadota</taxon>
        <taxon>Gammaproteobacteria</taxon>
        <taxon>Pseudomonadales</taxon>
        <taxon>Pseudomonadaceae</taxon>
        <taxon>Azomonas</taxon>
    </lineage>
</organism>
<keyword evidence="2 6" id="KW-0472">Membrane</keyword>
<evidence type="ECO:0000256" key="5">
    <source>
        <dbReference type="ARBA" id="ARBA00023288"/>
    </source>
</evidence>
<evidence type="ECO:0000256" key="4">
    <source>
        <dbReference type="ARBA" id="ARBA00023237"/>
    </source>
</evidence>
<comment type="caution">
    <text evidence="9">The sequence shown here is derived from an EMBL/GenBank/DDBJ whole genome shotgun (WGS) entry which is preliminary data.</text>
</comment>
<dbReference type="GO" id="GO:0051205">
    <property type="term" value="P:protein insertion into membrane"/>
    <property type="evidence" value="ECO:0007669"/>
    <property type="project" value="UniProtKB-UniRule"/>
</dbReference>
<dbReference type="Proteomes" id="UP000319627">
    <property type="component" value="Unassembled WGS sequence"/>
</dbReference>
<dbReference type="InterPro" id="IPR039565">
    <property type="entry name" value="BamD-like"/>
</dbReference>
<feature type="region of interest" description="Disordered" evidence="7">
    <location>
        <begin position="287"/>
        <end position="338"/>
    </location>
</feature>
<dbReference type="GO" id="GO:1990063">
    <property type="term" value="C:Bam protein complex"/>
    <property type="evidence" value="ECO:0007669"/>
    <property type="project" value="TreeGrafter"/>
</dbReference>
<evidence type="ECO:0000313" key="10">
    <source>
        <dbReference type="Proteomes" id="UP000319627"/>
    </source>
</evidence>
<evidence type="ECO:0000256" key="7">
    <source>
        <dbReference type="SAM" id="MobiDB-lite"/>
    </source>
</evidence>
<dbReference type="RefSeq" id="WP_144569881.1">
    <property type="nucleotide sequence ID" value="NZ_VLKG01000001.1"/>
</dbReference>
<dbReference type="HAMAP" id="MF_00922">
    <property type="entry name" value="OM_assembly_BamD"/>
    <property type="match status" value="1"/>
</dbReference>
<evidence type="ECO:0000256" key="3">
    <source>
        <dbReference type="ARBA" id="ARBA00023139"/>
    </source>
</evidence>
<protein>
    <recommendedName>
        <fullName evidence="6">Outer membrane protein assembly factor BamD</fullName>
    </recommendedName>
</protein>
<dbReference type="AlphaFoldDB" id="A0A562J261"/>
<dbReference type="Gene3D" id="1.25.40.10">
    <property type="entry name" value="Tetratricopeptide repeat domain"/>
    <property type="match status" value="1"/>
</dbReference>
<keyword evidence="3 6" id="KW-0564">Palmitate</keyword>
<dbReference type="OrthoDB" id="9779191at2"/>
<gene>
    <name evidence="6" type="primary">bamD</name>
    <name evidence="9" type="ORF">LX59_00095</name>
</gene>
<dbReference type="InterPro" id="IPR017689">
    <property type="entry name" value="BamD"/>
</dbReference>
<reference evidence="9 10" key="1">
    <citation type="submission" date="2019-07" db="EMBL/GenBank/DDBJ databases">
        <title>Genomic Encyclopedia of Type Strains, Phase I: the one thousand microbial genomes (KMG-I) project.</title>
        <authorList>
            <person name="Kyrpides N."/>
        </authorList>
    </citation>
    <scope>NUCLEOTIDE SEQUENCE [LARGE SCALE GENOMIC DNA]</scope>
    <source>
        <strain evidence="9 10">DSM 375</strain>
    </source>
</reference>
<keyword evidence="4 6" id="KW-0998">Cell outer membrane</keyword>
<feature type="domain" description="Outer membrane lipoprotein BamD-like" evidence="8">
    <location>
        <begin position="43"/>
        <end position="246"/>
    </location>
</feature>
<comment type="subunit">
    <text evidence="6">Part of the Bam complex.</text>
</comment>
<dbReference type="PROSITE" id="PS51257">
    <property type="entry name" value="PROKAR_LIPOPROTEIN"/>
    <property type="match status" value="1"/>
</dbReference>
<comment type="similarity">
    <text evidence="6">Belongs to the BamD family.</text>
</comment>
<dbReference type="FunFam" id="1.25.40.10:FF:000419">
    <property type="entry name" value="Outer membrane protein assembly factor BamD"/>
    <property type="match status" value="1"/>
</dbReference>
<dbReference type="PANTHER" id="PTHR37423">
    <property type="entry name" value="SOLUBLE LYTIC MUREIN TRANSGLYCOSYLASE-RELATED"/>
    <property type="match status" value="1"/>
</dbReference>
<evidence type="ECO:0000256" key="1">
    <source>
        <dbReference type="ARBA" id="ARBA00022729"/>
    </source>
</evidence>
<evidence type="ECO:0000313" key="9">
    <source>
        <dbReference type="EMBL" id="TWH77192.1"/>
    </source>
</evidence>
<dbReference type="InterPro" id="IPR011990">
    <property type="entry name" value="TPR-like_helical_dom_sf"/>
</dbReference>
<dbReference type="CDD" id="cd15830">
    <property type="entry name" value="BamD"/>
    <property type="match status" value="1"/>
</dbReference>
<dbReference type="Pfam" id="PF13525">
    <property type="entry name" value="YfiO"/>
    <property type="match status" value="1"/>
</dbReference>
<dbReference type="NCBIfam" id="TIGR03302">
    <property type="entry name" value="OM_YfiO"/>
    <property type="match status" value="1"/>
</dbReference>
<keyword evidence="10" id="KW-1185">Reference proteome</keyword>
<comment type="subcellular location">
    <subcellularLocation>
        <location evidence="6">Cell outer membrane</location>
        <topology evidence="6">Lipid-anchor</topology>
    </subcellularLocation>
</comment>
<accession>A0A562J261</accession>
<evidence type="ECO:0000256" key="6">
    <source>
        <dbReference type="HAMAP-Rule" id="MF_00922"/>
    </source>
</evidence>
<dbReference type="GO" id="GO:0043165">
    <property type="term" value="P:Gram-negative-bacterium-type cell outer membrane assembly"/>
    <property type="evidence" value="ECO:0007669"/>
    <property type="project" value="UniProtKB-UniRule"/>
</dbReference>
<evidence type="ECO:0000256" key="2">
    <source>
        <dbReference type="ARBA" id="ARBA00023136"/>
    </source>
</evidence>
<sequence length="350" mass="39749">MPVKHLLLIVLLVLSAGCAELKSLIPSFLRGGESREVIDENLTEAELYKLAQNDLNVENYTSAVAKLKALESRYPFGRYAEQSQLELIYAYHKNAEPEAARAAADRFIRLHPQHANVDYAYYLRGLSSFEQDRGLMTRFLPLDLTKRDPGAARDSFNDFSQLTSRFPQSRYAPDAKARMVYLRNLLAAGEIHVGYYYLRRKAYVAAANRGRYVVETMQGSPTVGDGLALMIESYQNMGLDDLADTSLHMLKTNYPDHPTLNGGRFTPVEGLPKYPWIAQKALAFIEDNSTAPPPPQNSASRDLDRQYQTAEQEISEDLLAPWQREQRQQAAAKEEEERSWWSRLTFGLFD</sequence>
<name>A0A562J261_9GAMM</name>
<comment type="function">
    <text evidence="6">Part of the outer membrane protein assembly complex, which is involved in assembly and insertion of beta-barrel proteins into the outer membrane.</text>
</comment>
<keyword evidence="5 6" id="KW-0449">Lipoprotein</keyword>
<proteinExistence type="inferred from homology"/>